<dbReference type="InterPro" id="IPR011041">
    <property type="entry name" value="Quinoprot_gluc/sorb_DH_b-prop"/>
</dbReference>
<evidence type="ECO:0000313" key="4">
    <source>
        <dbReference type="EMBL" id="MVQ48511.1"/>
    </source>
</evidence>
<keyword evidence="5" id="KW-1185">Reference proteome</keyword>
<evidence type="ECO:0000256" key="2">
    <source>
        <dbReference type="SAM" id="SignalP"/>
    </source>
</evidence>
<feature type="chain" id="PRO_5027122492" evidence="2">
    <location>
        <begin position="23"/>
        <end position="389"/>
    </location>
</feature>
<feature type="domain" description="Glucose/Sorbosone dehydrogenase" evidence="3">
    <location>
        <begin position="76"/>
        <end position="374"/>
    </location>
</feature>
<dbReference type="Gene3D" id="2.120.10.30">
    <property type="entry name" value="TolB, C-terminal domain"/>
    <property type="match status" value="1"/>
</dbReference>
<dbReference type="EMBL" id="WSEK01000004">
    <property type="protein sequence ID" value="MVQ48511.1"/>
    <property type="molecule type" value="Genomic_DNA"/>
</dbReference>
<keyword evidence="2" id="KW-0732">Signal</keyword>
<comment type="caution">
    <text evidence="4">The sequence shown here is derived from an EMBL/GenBank/DDBJ whole genome shotgun (WGS) entry which is preliminary data.</text>
</comment>
<evidence type="ECO:0000313" key="5">
    <source>
        <dbReference type="Proteomes" id="UP000473525"/>
    </source>
</evidence>
<dbReference type="PANTHER" id="PTHR19328">
    <property type="entry name" value="HEDGEHOG-INTERACTING PROTEIN"/>
    <property type="match status" value="1"/>
</dbReference>
<protein>
    <submittedName>
        <fullName evidence="4">PQQ-dependent sugar dehydrogenase</fullName>
    </submittedName>
</protein>
<dbReference type="Proteomes" id="UP000473525">
    <property type="component" value="Unassembled WGS sequence"/>
</dbReference>
<dbReference type="PROSITE" id="PS51257">
    <property type="entry name" value="PROKAR_LIPOPROTEIN"/>
    <property type="match status" value="1"/>
</dbReference>
<feature type="compositionally biased region" description="Low complexity" evidence="1">
    <location>
        <begin position="42"/>
        <end position="60"/>
    </location>
</feature>
<dbReference type="RefSeq" id="WP_157340743.1">
    <property type="nucleotide sequence ID" value="NZ_WSEK01000004.1"/>
</dbReference>
<gene>
    <name evidence="4" type="ORF">GON03_04915</name>
</gene>
<dbReference type="PANTHER" id="PTHR19328:SF13">
    <property type="entry name" value="HIPL1 PROTEIN"/>
    <property type="match status" value="1"/>
</dbReference>
<organism evidence="4 5">
    <name type="scientific">Nocardioides agri</name>
    <dbReference type="NCBI Taxonomy" id="2682843"/>
    <lineage>
        <taxon>Bacteria</taxon>
        <taxon>Bacillati</taxon>
        <taxon>Actinomycetota</taxon>
        <taxon>Actinomycetes</taxon>
        <taxon>Propionibacteriales</taxon>
        <taxon>Nocardioidaceae</taxon>
        <taxon>Nocardioides</taxon>
    </lineage>
</organism>
<name>A0A6L6XMK0_9ACTN</name>
<feature type="region of interest" description="Disordered" evidence="1">
    <location>
        <begin position="22"/>
        <end position="71"/>
    </location>
</feature>
<proteinExistence type="predicted"/>
<dbReference type="InterPro" id="IPR011042">
    <property type="entry name" value="6-blade_b-propeller_TolB-like"/>
</dbReference>
<sequence length="389" mass="41171">MRRLATLACLAALATAALTACSDDDPQDPDQPTVTASPQTGTPSASESAPSAPSESATETGPGGPPKVVDTIATGLQTPWGIAFLPNGDAVVTERDTTRVLLLQGPDHLRHEIGTIDEAVGLGTQGGEAGLLGVAVSPDYETDHLLYFYASTATDNRILRARLAGGTLGPTTVIFKGIPRGQVHDGGRLVFGPDGFLYASTGETGNGELAQDKSTPAGKILRLTPDGDPAPGNPFEDSPIWSYGHRNVQGLAFDDDGRLWASEFGASTYDELNLIEPGRNYGWPIVEGRGDRKGLTNPQIVWDTDSASPSGLAYLDGHLWLASLRGERLWRIDVDGDRASAPADFFVGAYGRMRTVVVAPDGNLWLSTSNTDGRGTPRKDDDRILVIRP</sequence>
<feature type="signal peptide" evidence="2">
    <location>
        <begin position="1"/>
        <end position="22"/>
    </location>
</feature>
<accession>A0A6L6XMK0</accession>
<dbReference type="SUPFAM" id="SSF50952">
    <property type="entry name" value="Soluble quinoprotein glucose dehydrogenase"/>
    <property type="match status" value="1"/>
</dbReference>
<reference evidence="4 5" key="1">
    <citation type="submission" date="2019-12" db="EMBL/GenBank/DDBJ databases">
        <authorList>
            <person name="Huq M.A."/>
        </authorList>
    </citation>
    <scope>NUCLEOTIDE SEQUENCE [LARGE SCALE GENOMIC DNA]</scope>
    <source>
        <strain evidence="4 5">MAH-18</strain>
    </source>
</reference>
<dbReference type="AlphaFoldDB" id="A0A6L6XMK0"/>
<dbReference type="Pfam" id="PF07995">
    <property type="entry name" value="GSDH"/>
    <property type="match status" value="1"/>
</dbReference>
<dbReference type="InterPro" id="IPR012938">
    <property type="entry name" value="Glc/Sorbosone_DH"/>
</dbReference>
<evidence type="ECO:0000256" key="1">
    <source>
        <dbReference type="SAM" id="MobiDB-lite"/>
    </source>
</evidence>
<evidence type="ECO:0000259" key="3">
    <source>
        <dbReference type="Pfam" id="PF07995"/>
    </source>
</evidence>